<dbReference type="InterPro" id="IPR006130">
    <property type="entry name" value="Asp/Orn_carbamoylTrfase"/>
</dbReference>
<comment type="catalytic activity">
    <reaction evidence="21">
        <text>L-glutamine + H2O = L-glutamate + NH4(+)</text>
        <dbReference type="Rhea" id="RHEA:15889"/>
        <dbReference type="ChEBI" id="CHEBI:15377"/>
        <dbReference type="ChEBI" id="CHEBI:28938"/>
        <dbReference type="ChEBI" id="CHEBI:29985"/>
        <dbReference type="ChEBI" id="CHEBI:58359"/>
        <dbReference type="EC" id="3.5.1.2"/>
    </reaction>
</comment>
<dbReference type="FunFam" id="3.40.50.1370:FF:000005">
    <property type="entry name" value="CAD protein-like isoform X1"/>
    <property type="match status" value="1"/>
</dbReference>
<dbReference type="PRINTS" id="PR00101">
    <property type="entry name" value="ATCASE"/>
</dbReference>
<dbReference type="Proteomes" id="UP000801428">
    <property type="component" value="Unassembled WGS sequence"/>
</dbReference>
<dbReference type="SUPFAM" id="SSF56059">
    <property type="entry name" value="Glutathione synthetase ATP-binding domain-like"/>
    <property type="match status" value="2"/>
</dbReference>
<evidence type="ECO:0000256" key="2">
    <source>
        <dbReference type="ARBA" id="ARBA00004812"/>
    </source>
</evidence>
<accession>A0A9P4WBZ2</accession>
<dbReference type="CDD" id="cd01744">
    <property type="entry name" value="GATase1_CPSase"/>
    <property type="match status" value="1"/>
</dbReference>
<reference evidence="27" key="1">
    <citation type="submission" date="2019-04" db="EMBL/GenBank/DDBJ databases">
        <title>Sequencing of skin fungus with MAO and IRED activity.</title>
        <authorList>
            <person name="Marsaioli A.J."/>
            <person name="Bonatto J.M.C."/>
            <person name="Reis Junior O."/>
        </authorList>
    </citation>
    <scope>NUCLEOTIDE SEQUENCE</scope>
    <source>
        <strain evidence="27">30M1</strain>
    </source>
</reference>
<dbReference type="InterPro" id="IPR011761">
    <property type="entry name" value="ATP-grasp"/>
</dbReference>
<dbReference type="InterPro" id="IPR006132">
    <property type="entry name" value="Asp/Orn_carbamoyltranf_P-bd"/>
</dbReference>
<dbReference type="SUPFAM" id="SSF52317">
    <property type="entry name" value="Class I glutamine amidotransferase-like"/>
    <property type="match status" value="1"/>
</dbReference>
<dbReference type="Gene3D" id="3.30.470.20">
    <property type="entry name" value="ATP-grasp fold, B domain"/>
    <property type="match status" value="2"/>
</dbReference>
<evidence type="ECO:0000256" key="23">
    <source>
        <dbReference type="ARBA" id="ARBA00081752"/>
    </source>
</evidence>
<dbReference type="FunFam" id="3.40.50.1380:FF:000009">
    <property type="entry name" value="Carbamoyl-phosphate synthase, large subunit"/>
    <property type="match status" value="1"/>
</dbReference>
<dbReference type="InterPro" id="IPR013815">
    <property type="entry name" value="ATP_grasp_subdomain_1"/>
</dbReference>
<evidence type="ECO:0000256" key="10">
    <source>
        <dbReference type="ARBA" id="ARBA00022741"/>
    </source>
</evidence>
<dbReference type="PANTHER" id="PTHR11405:SF5">
    <property type="entry name" value="CAD PROTEIN"/>
    <property type="match status" value="1"/>
</dbReference>
<comment type="catalytic activity">
    <reaction evidence="19">
        <text>hydrogencarbonate + L-glutamine + 2 ATP + H2O = carbamoyl phosphate + L-glutamate + 2 ADP + phosphate + 2 H(+)</text>
        <dbReference type="Rhea" id="RHEA:18633"/>
        <dbReference type="ChEBI" id="CHEBI:15377"/>
        <dbReference type="ChEBI" id="CHEBI:15378"/>
        <dbReference type="ChEBI" id="CHEBI:17544"/>
        <dbReference type="ChEBI" id="CHEBI:29985"/>
        <dbReference type="ChEBI" id="CHEBI:30616"/>
        <dbReference type="ChEBI" id="CHEBI:43474"/>
        <dbReference type="ChEBI" id="CHEBI:58228"/>
        <dbReference type="ChEBI" id="CHEBI:58359"/>
        <dbReference type="ChEBI" id="CHEBI:456216"/>
        <dbReference type="EC" id="6.3.5.5"/>
    </reaction>
</comment>
<evidence type="ECO:0000256" key="9">
    <source>
        <dbReference type="ARBA" id="ARBA00022737"/>
    </source>
</evidence>
<comment type="caution">
    <text evidence="27">The sequence shown here is derived from an EMBL/GenBank/DDBJ whole genome shotgun (WGS) entry which is preliminary data.</text>
</comment>
<evidence type="ECO:0000256" key="18">
    <source>
        <dbReference type="ARBA" id="ARBA00047359"/>
    </source>
</evidence>
<name>A0A9P4WBZ2_CURKU</name>
<dbReference type="PROSITE" id="PS00866">
    <property type="entry name" value="CPSASE_1"/>
    <property type="match status" value="2"/>
</dbReference>
<dbReference type="FunFam" id="3.30.470.20:FF:000001">
    <property type="entry name" value="Carbamoyl-phosphate synthase large chain"/>
    <property type="match status" value="1"/>
</dbReference>
<dbReference type="NCBIfam" id="NF003671">
    <property type="entry name" value="PRK05294.1"/>
    <property type="match status" value="1"/>
</dbReference>
<comment type="pathway">
    <text evidence="3">Pyrimidine metabolism; UMP biosynthesis via de novo pathway; (S)-dihydroorotate from bicarbonate: step 2/3.</text>
</comment>
<dbReference type="PROSITE" id="PS51273">
    <property type="entry name" value="GATASE_TYPE_1"/>
    <property type="match status" value="1"/>
</dbReference>
<dbReference type="Gene3D" id="3.40.50.1370">
    <property type="entry name" value="Aspartate/ornithine carbamoyltransferase"/>
    <property type="match status" value="2"/>
</dbReference>
<dbReference type="GO" id="GO:0004070">
    <property type="term" value="F:aspartate carbamoyltransferase activity"/>
    <property type="evidence" value="ECO:0007669"/>
    <property type="project" value="UniProtKB-EC"/>
</dbReference>
<comment type="catalytic activity">
    <reaction evidence="18">
        <text>hydrogencarbonate + NH4(+) + 2 ATP = carbamoyl phosphate + 2 ADP + phosphate + 2 H(+)</text>
        <dbReference type="Rhea" id="RHEA:18029"/>
        <dbReference type="ChEBI" id="CHEBI:15378"/>
        <dbReference type="ChEBI" id="CHEBI:17544"/>
        <dbReference type="ChEBI" id="CHEBI:28938"/>
        <dbReference type="ChEBI" id="CHEBI:30616"/>
        <dbReference type="ChEBI" id="CHEBI:43474"/>
        <dbReference type="ChEBI" id="CHEBI:58228"/>
        <dbReference type="ChEBI" id="CHEBI:456216"/>
        <dbReference type="EC" id="6.3.4.16"/>
    </reaction>
</comment>
<dbReference type="HAMAP" id="MF_00001">
    <property type="entry name" value="Asp_carb_tr"/>
    <property type="match status" value="1"/>
</dbReference>
<dbReference type="FunFam" id="3.30.1490.20:FF:000001">
    <property type="entry name" value="Carbamoyl-phosphate synthase large chain"/>
    <property type="match status" value="1"/>
</dbReference>
<dbReference type="InterPro" id="IPR036914">
    <property type="entry name" value="MGS-like_dom_sf"/>
</dbReference>
<evidence type="ECO:0000256" key="11">
    <source>
        <dbReference type="ARBA" id="ARBA00022801"/>
    </source>
</evidence>
<dbReference type="InterPro" id="IPR029062">
    <property type="entry name" value="Class_I_gatase-like"/>
</dbReference>
<dbReference type="NCBIfam" id="NF002032">
    <property type="entry name" value="PRK00856.1"/>
    <property type="match status" value="1"/>
</dbReference>
<dbReference type="PRINTS" id="PR00099">
    <property type="entry name" value="CPSGATASE"/>
</dbReference>
<dbReference type="Pfam" id="PF02786">
    <property type="entry name" value="CPSase_L_D2"/>
    <property type="match status" value="2"/>
</dbReference>
<dbReference type="GO" id="GO:0006207">
    <property type="term" value="P:'de novo' pyrimidine nucleobase biosynthetic process"/>
    <property type="evidence" value="ECO:0007669"/>
    <property type="project" value="InterPro"/>
</dbReference>
<dbReference type="InterPro" id="IPR035686">
    <property type="entry name" value="CPSase_GATase1"/>
</dbReference>
<keyword evidence="10 24" id="KW-0547">Nucleotide-binding</keyword>
<comment type="similarity">
    <text evidence="15">In the C-terminal section; belongs to the aspartate/ornithine carbamoyltransferase superfamily. ATCase family.</text>
</comment>
<dbReference type="FunFam" id="3.50.30.20:FF:000002">
    <property type="entry name" value="Carbamoyl-phosphate synthase 1, mitochondrial"/>
    <property type="match status" value="1"/>
</dbReference>
<evidence type="ECO:0000256" key="5">
    <source>
        <dbReference type="ARBA" id="ARBA00012918"/>
    </source>
</evidence>
<comment type="catalytic activity">
    <reaction evidence="20">
        <text>carbamoyl phosphate + L-aspartate = N-carbamoyl-L-aspartate + phosphate + H(+)</text>
        <dbReference type="Rhea" id="RHEA:20013"/>
        <dbReference type="ChEBI" id="CHEBI:15378"/>
        <dbReference type="ChEBI" id="CHEBI:29991"/>
        <dbReference type="ChEBI" id="CHEBI:32814"/>
        <dbReference type="ChEBI" id="CHEBI:43474"/>
        <dbReference type="ChEBI" id="CHEBI:58228"/>
        <dbReference type="EC" id="2.1.3.2"/>
    </reaction>
</comment>
<dbReference type="InterPro" id="IPR036897">
    <property type="entry name" value="CarbamoylP_synth_lsu_oligo_sf"/>
</dbReference>
<dbReference type="GO" id="GO:0004088">
    <property type="term" value="F:carbamoyl-phosphate synthase (glutamine-hydrolyzing) activity"/>
    <property type="evidence" value="ECO:0007669"/>
    <property type="project" value="UniProtKB-EC"/>
</dbReference>
<dbReference type="Pfam" id="PF02142">
    <property type="entry name" value="MGS"/>
    <property type="match status" value="1"/>
</dbReference>
<dbReference type="GO" id="GO:0004359">
    <property type="term" value="F:glutaminase activity"/>
    <property type="evidence" value="ECO:0007669"/>
    <property type="project" value="UniProtKB-EC"/>
</dbReference>
<dbReference type="InterPro" id="IPR005479">
    <property type="entry name" value="CPAse_ATP-bd"/>
</dbReference>
<evidence type="ECO:0000256" key="12">
    <source>
        <dbReference type="ARBA" id="ARBA00022840"/>
    </source>
</evidence>
<protein>
    <recommendedName>
        <fullName evidence="23">Pyrimidine-specific carbamoyl phosphate synthase-aspartate carbamoyl transferase</fullName>
        <ecNumber evidence="6">2.1.3.2</ecNumber>
        <ecNumber evidence="5">3.5.1.2</ecNumber>
        <ecNumber evidence="17">6.3.4.16</ecNumber>
        <ecNumber evidence="4">6.3.5.5</ecNumber>
    </recommendedName>
</protein>
<keyword evidence="12 24" id="KW-0067">ATP-binding</keyword>
<dbReference type="InterPro" id="IPR002474">
    <property type="entry name" value="CarbamoylP_synth_ssu_N"/>
</dbReference>
<dbReference type="NCBIfam" id="NF009455">
    <property type="entry name" value="PRK12815.1"/>
    <property type="match status" value="1"/>
</dbReference>
<dbReference type="Gene3D" id="1.10.1030.10">
    <property type="entry name" value="Carbamoyl-phosphate synthetase, large subunit oligomerisation domain"/>
    <property type="match status" value="1"/>
</dbReference>
<dbReference type="Gene3D" id="3.40.50.880">
    <property type="match status" value="1"/>
</dbReference>
<evidence type="ECO:0000256" key="8">
    <source>
        <dbReference type="ARBA" id="ARBA00022679"/>
    </source>
</evidence>
<evidence type="ECO:0000256" key="14">
    <source>
        <dbReference type="ARBA" id="ARBA00023268"/>
    </source>
</evidence>
<dbReference type="GO" id="GO:0004087">
    <property type="term" value="F:carbamoyl-phosphate synthase (ammonia) activity"/>
    <property type="evidence" value="ECO:0007669"/>
    <property type="project" value="UniProtKB-EC"/>
</dbReference>
<evidence type="ECO:0000256" key="21">
    <source>
        <dbReference type="ARBA" id="ARBA00049534"/>
    </source>
</evidence>
<dbReference type="InterPro" id="IPR002082">
    <property type="entry name" value="Asp_carbamoyltransf"/>
</dbReference>
<dbReference type="Gene3D" id="3.40.50.20">
    <property type="match status" value="3"/>
</dbReference>
<feature type="domain" description="ATP-grasp" evidence="25">
    <location>
        <begin position="1080"/>
        <end position="1271"/>
    </location>
</feature>
<comment type="function">
    <text evidence="22">Multifunctional protein that encodes the first 2 enzymatic activities of the de novo pyrimidine pathway: carbamoylphosphate synthetase (CPSase; EC 6.3.5.5) and aspartate transcarbamylase (ATCase; EC 2.1.3.2). The CPSase-function is accomplished in 2 steps, by a glutamine-dependent amidotransferase activity (GATase) that binds and cleaves glutamine to produce ammonia, followed by an ammonium-dependent carbamoyl phosphate synthetase, which reacts with the ammonia, hydrogencarbonate and ATP to form carbamoyl phosphate. The endogenously produced carbamoyl phosphate is sequestered and channeled to the ATCase active site. ATCase then catalyzes the formation of carbamoyl-L-aspartate from L-aspartate and carbamoyl phosphate.</text>
</comment>
<dbReference type="GO" id="GO:0016597">
    <property type="term" value="F:amino acid binding"/>
    <property type="evidence" value="ECO:0007669"/>
    <property type="project" value="InterPro"/>
</dbReference>
<dbReference type="InterPro" id="IPR016185">
    <property type="entry name" value="PreATP-grasp_dom_sf"/>
</dbReference>
<keyword evidence="7" id="KW-0436">Ligase</keyword>
<dbReference type="InterPro" id="IPR036480">
    <property type="entry name" value="CarbP_synth_ssu_N_sf"/>
</dbReference>
<evidence type="ECO:0000256" key="16">
    <source>
        <dbReference type="ARBA" id="ARBA00043984"/>
    </source>
</evidence>
<dbReference type="SUPFAM" id="SSF52440">
    <property type="entry name" value="PreATP-grasp domain"/>
    <property type="match status" value="2"/>
</dbReference>
<evidence type="ECO:0000313" key="27">
    <source>
        <dbReference type="EMBL" id="KAF3003628.1"/>
    </source>
</evidence>
<dbReference type="PROSITE" id="PS00867">
    <property type="entry name" value="CPSASE_2"/>
    <property type="match status" value="2"/>
</dbReference>
<dbReference type="FunFam" id="3.40.50.20:FF:000036">
    <property type="entry name" value="Aspartate carbamoyltransferase catalytic subunit"/>
    <property type="match status" value="1"/>
</dbReference>
<evidence type="ECO:0000256" key="7">
    <source>
        <dbReference type="ARBA" id="ARBA00022598"/>
    </source>
</evidence>
<comment type="cofactor">
    <cofactor evidence="1">
        <name>Zn(2+)</name>
        <dbReference type="ChEBI" id="CHEBI:29105"/>
    </cofactor>
</comment>
<dbReference type="EMBL" id="SWKU01000009">
    <property type="protein sequence ID" value="KAF3003628.1"/>
    <property type="molecule type" value="Genomic_DNA"/>
</dbReference>
<dbReference type="FunFam" id="1.10.1030.10:FF:000001">
    <property type="entry name" value="Carbamoyl-phosphate synthase large chain"/>
    <property type="match status" value="1"/>
</dbReference>
<sequence length="1818" mass="201157">MAPRPDESQNLALELQDGYVCFGRSFGAEKSIAGELVFQTGMVGYPESITDPSYRGQILVITFPLVGNYGVPSREDLDALAQDIPAHFEAREIHIAGLVVQTYAEEQFSHYMATSSLGAWLKEQGVPAITGVDTRALTKRIREEGSMLARLRQRTGPSPAPVALTNGAAEAAVEEVEDWSSAFEEVEWVDPNKKNLVAEVSIKEPRLFSPDPSTALKHPSGRPVRVVTVDVGLKYNQLRCFLRRGVEVLQVPWDYDFPQLAGKDYDGLFISNGPGDPAKMDATVKHIKAAMDEARTPIFGICLGHQLLARASGAQTLKMKFGNRGHNIPCTSMITGKCHITSQNHGFAVDSKTLPTHWEELFVNANDGSNEGIRHTQRPYFSVQFHPEHTPGPRDTEYLFDVFISTIQKSIASSEAMSKPVEFPGGTLEENQKLTPRVEVKKVLVLGSGGLSIGQAGEFDYSGSQCIKALKEEGIYTILINPNIATIQTSKGLADKVYFLPVNADFVRKVIQKERPDGIYVTFGGQTALQVGIQLKDEFEGLGVKVLGTPIDTIITTEDRELFARAMDSIGEKCAKSASANNTEEAMHVVKDIGFPVIVRAAFALGGLGSGFANNEQELLELCNKAFAVSPQVLIERSMKGWKEIEYEVVRDCRDNCITVCNMENFDPLGIHTGDSIVVAPSQTLSDEDYNMLRTTAVNVIRHLGVVGECNIQYALNPFSKEYCIIEVNARLSRSSALASKATGYPLAFVAAKLGLNIPLNEVQNSVTRSTCACFEPSLDYVVVKIPRWDLKKFTRVSTLLGSAMKSVGEVMAIGRTFEEAIQKAIREVDPSNMGFNETAALMSIDQELQTPSDQRLFAIANAMKSGYTVDKIWELTNIDKWFLSRLKGLSNFEIAMQDYNTSSISLAQLRRAKELGFSDRQLAKFWGSNELAVRQLRVNHNLFPVVKQIDTVAAEFPAHTNYLYLTYNGTESDLDFNDKGVMVLGSGVYRIGSSVEFDWCSVRAIRTLHYDEADRLYFENISLETVLDIYAIEQSSGCVISVGGQTPNNIALPLHRSGVKILGTSPEMIDTAENRWKFSRMLDRINVDQPAWKELTSIEEAKEFCDRVSYPVLVRPSYVLSGAAMNTVYSEHDLANYLNQAADVSKDHPVVITKYIENAKEIEMDAVARNGTMIGHFISEHVENAGVHSGDATLVLPPQDLSPETIRQIEDATRKIGQALNITGPYNIQFIAKDDEIKVIECNVRASRSTPFVSKVMGVDLIEMATKAMTGLPLTEYPATNIPKDYVGVKVPQFSFSRLAGADPVLGVEMASTGEVACFGRDKYEAYIKGLIATGFRLPNKNILFSIGSFKDKLEMLPSIQNLHKMGYKLFATAGTADYIQEHGLPVKFLEVLPPGEHDEQKAEYSLTHALANNLIDLYINLPSSNRYRRPANYMSRGYRTRRMAVDFQTPLVTNVKNAKLLIEAIARHYDLAISQVDFQEFEPEAGAHDEQYGQLSKSSSLSLAQLLAKSPFKRKNITSVKQFSRADLHLLFTIAQEMRLGAQKHGCLDILKGRVLSTMFFEPSTRTSASFDAAMKRLGGEVVIVNESVSSTKKGESIADTVRTLGCYADAIVLRHPEENSIDIAAKCSGVPVINAGNGSREHPTQALLDIFTIREELGSVNGLTITFVGDLKYGRTVHSLCELLSHYDCQVNLVAPESLSMPTGVREGLKSRGQLKTVSKELTPEIIASSDVLYCTRVQKERFPDEASYEQVKDAFVIDNKVLKQAKTNMIVMHPLPRNNEIHEEVDFDPRAAYFRQMRYGLYTRMALLAMVMAP</sequence>
<dbReference type="Gene3D" id="3.50.30.20">
    <property type="entry name" value="Carbamoyl-phosphate synthase small subunit, N-terminal domain"/>
    <property type="match status" value="1"/>
</dbReference>
<dbReference type="Pfam" id="PF02729">
    <property type="entry name" value="OTCace_N"/>
    <property type="match status" value="1"/>
</dbReference>
<dbReference type="GO" id="GO:0006541">
    <property type="term" value="P:glutamine metabolic process"/>
    <property type="evidence" value="ECO:0007669"/>
    <property type="project" value="InterPro"/>
</dbReference>
<dbReference type="SUPFAM" id="SSF53671">
    <property type="entry name" value="Aspartate/ornithine carbamoyltransferase"/>
    <property type="match status" value="1"/>
</dbReference>
<evidence type="ECO:0000259" key="25">
    <source>
        <dbReference type="PROSITE" id="PS50975"/>
    </source>
</evidence>
<keyword evidence="28" id="KW-1185">Reference proteome</keyword>
<dbReference type="InterPro" id="IPR006274">
    <property type="entry name" value="CarbamoylP_synth_ssu"/>
</dbReference>
<dbReference type="GO" id="GO:0005951">
    <property type="term" value="C:carbamoyl-phosphate synthase complex"/>
    <property type="evidence" value="ECO:0007669"/>
    <property type="project" value="TreeGrafter"/>
</dbReference>
<dbReference type="FunFam" id="3.40.50.880:FF:000025">
    <property type="entry name" value="Bifunctional pyrimidine biosynthesis protein"/>
    <property type="match status" value="1"/>
</dbReference>
<dbReference type="NCBIfam" id="TIGR01369">
    <property type="entry name" value="CPSaseII_lrg"/>
    <property type="match status" value="1"/>
</dbReference>
<keyword evidence="13" id="KW-0665">Pyrimidine biosynthesis</keyword>
<dbReference type="NCBIfam" id="TIGR01368">
    <property type="entry name" value="CPSaseIIsmall"/>
    <property type="match status" value="1"/>
</dbReference>
<dbReference type="SUPFAM" id="SSF48108">
    <property type="entry name" value="Carbamoyl phosphate synthetase, large subunit connection domain"/>
    <property type="match status" value="1"/>
</dbReference>
<dbReference type="Pfam" id="PF00117">
    <property type="entry name" value="GATase"/>
    <property type="match status" value="1"/>
</dbReference>
<keyword evidence="14" id="KW-0511">Multifunctional enzyme</keyword>
<dbReference type="GO" id="GO:0005524">
    <property type="term" value="F:ATP binding"/>
    <property type="evidence" value="ECO:0007669"/>
    <property type="project" value="UniProtKB-UniRule"/>
</dbReference>
<keyword evidence="9" id="KW-0677">Repeat</keyword>
<comment type="pathway">
    <text evidence="2">Pyrimidine metabolism; UMP biosynthesis via de novo pathway; (S)-dihydroorotate from bicarbonate: step 1/3.</text>
</comment>
<dbReference type="Pfam" id="PF25596">
    <property type="entry name" value="CPSase_L_D1"/>
    <property type="match status" value="2"/>
</dbReference>
<evidence type="ECO:0000256" key="6">
    <source>
        <dbReference type="ARBA" id="ARBA00013008"/>
    </source>
</evidence>
<dbReference type="NCBIfam" id="NF009475">
    <property type="entry name" value="PRK12838.1"/>
    <property type="match status" value="1"/>
</dbReference>
<dbReference type="InterPro" id="IPR006275">
    <property type="entry name" value="CPSase_lsu"/>
</dbReference>
<dbReference type="Gene3D" id="3.40.50.1380">
    <property type="entry name" value="Methylglyoxal synthase-like domain"/>
    <property type="match status" value="1"/>
</dbReference>
<dbReference type="PRINTS" id="PR00100">
    <property type="entry name" value="AOTCASE"/>
</dbReference>
<dbReference type="PRINTS" id="PR00098">
    <property type="entry name" value="CPSASE"/>
</dbReference>
<dbReference type="FunFam" id="3.40.50.1370:FF:000002">
    <property type="entry name" value="Aspartate carbamoyltransferase 2"/>
    <property type="match status" value="1"/>
</dbReference>
<dbReference type="PROSITE" id="PS00097">
    <property type="entry name" value="CARBAMOYLTRANSFERASE"/>
    <property type="match status" value="1"/>
</dbReference>
<dbReference type="InterPro" id="IPR058047">
    <property type="entry name" value="CPSase_preATP-grasp"/>
</dbReference>
<evidence type="ECO:0000256" key="22">
    <source>
        <dbReference type="ARBA" id="ARBA00058513"/>
    </source>
</evidence>
<dbReference type="HAMAP" id="MF_01209">
    <property type="entry name" value="CPSase_S_chain"/>
    <property type="match status" value="1"/>
</dbReference>
<evidence type="ECO:0000256" key="3">
    <source>
        <dbReference type="ARBA" id="ARBA00004852"/>
    </source>
</evidence>
<dbReference type="InterPro" id="IPR005483">
    <property type="entry name" value="CPSase_dom"/>
</dbReference>
<evidence type="ECO:0000256" key="13">
    <source>
        <dbReference type="ARBA" id="ARBA00022975"/>
    </source>
</evidence>
<dbReference type="InterPro" id="IPR017926">
    <property type="entry name" value="GATASE"/>
</dbReference>
<dbReference type="Pfam" id="PF00988">
    <property type="entry name" value="CPSase_sm_chain"/>
    <property type="match status" value="1"/>
</dbReference>
<dbReference type="OrthoDB" id="1924069at2759"/>
<gene>
    <name evidence="27" type="ORF">E8E13_007610</name>
</gene>
<dbReference type="PANTHER" id="PTHR11405">
    <property type="entry name" value="CARBAMOYLTRANSFERASE FAMILY MEMBER"/>
    <property type="match status" value="1"/>
</dbReference>
<dbReference type="InterPro" id="IPR011607">
    <property type="entry name" value="MGS-like_dom"/>
</dbReference>
<dbReference type="Gene3D" id="3.30.1490.20">
    <property type="entry name" value="ATP-grasp fold, A domain"/>
    <property type="match status" value="1"/>
</dbReference>
<evidence type="ECO:0000313" key="28">
    <source>
        <dbReference type="Proteomes" id="UP000801428"/>
    </source>
</evidence>
<dbReference type="PROSITE" id="PS51855">
    <property type="entry name" value="MGS"/>
    <property type="match status" value="1"/>
</dbReference>
<dbReference type="InterPro" id="IPR006131">
    <property type="entry name" value="Asp_carbamoyltransf_Asp/Orn-bd"/>
</dbReference>
<evidence type="ECO:0000256" key="24">
    <source>
        <dbReference type="PROSITE-ProRule" id="PRU00409"/>
    </source>
</evidence>
<evidence type="ECO:0000259" key="26">
    <source>
        <dbReference type="PROSITE" id="PS51855"/>
    </source>
</evidence>
<dbReference type="PROSITE" id="PS50975">
    <property type="entry name" value="ATP_GRASP"/>
    <property type="match status" value="2"/>
</dbReference>
<keyword evidence="11" id="KW-0378">Hydrolase</keyword>
<evidence type="ECO:0000256" key="17">
    <source>
        <dbReference type="ARBA" id="ARBA00044063"/>
    </source>
</evidence>
<dbReference type="EC" id="3.5.1.2" evidence="5"/>
<evidence type="ECO:0000256" key="1">
    <source>
        <dbReference type="ARBA" id="ARBA00001947"/>
    </source>
</evidence>
<dbReference type="GO" id="GO:0006526">
    <property type="term" value="P:L-arginine biosynthetic process"/>
    <property type="evidence" value="ECO:0007669"/>
    <property type="project" value="TreeGrafter"/>
</dbReference>
<dbReference type="Pfam" id="PF00185">
    <property type="entry name" value="OTCace"/>
    <property type="match status" value="1"/>
</dbReference>
<dbReference type="Pfam" id="PF02787">
    <property type="entry name" value="CPSase_L_D3"/>
    <property type="match status" value="1"/>
</dbReference>
<dbReference type="InterPro" id="IPR036901">
    <property type="entry name" value="Asp/Orn_carbamoylTrfase_sf"/>
</dbReference>
<dbReference type="GO" id="GO:0006221">
    <property type="term" value="P:pyrimidine nucleotide biosynthetic process"/>
    <property type="evidence" value="ECO:0007669"/>
    <property type="project" value="UniProtKB-KW"/>
</dbReference>
<evidence type="ECO:0000256" key="15">
    <source>
        <dbReference type="ARBA" id="ARBA00043979"/>
    </source>
</evidence>
<dbReference type="EC" id="6.3.4.16" evidence="17"/>
<dbReference type="SMART" id="SM00851">
    <property type="entry name" value="MGS"/>
    <property type="match status" value="1"/>
</dbReference>
<comment type="similarity">
    <text evidence="16">In the N-terminal section; belongs to the CarA family.</text>
</comment>
<dbReference type="GO" id="GO:0046872">
    <property type="term" value="F:metal ion binding"/>
    <property type="evidence" value="ECO:0007669"/>
    <property type="project" value="InterPro"/>
</dbReference>
<dbReference type="SMART" id="SM01097">
    <property type="entry name" value="CPSase_sm_chain"/>
    <property type="match status" value="1"/>
</dbReference>
<keyword evidence="8" id="KW-0808">Transferase</keyword>
<dbReference type="SUPFAM" id="SSF52335">
    <property type="entry name" value="Methylglyoxal synthase-like"/>
    <property type="match status" value="1"/>
</dbReference>
<dbReference type="SMART" id="SM01096">
    <property type="entry name" value="CPSase_L_D3"/>
    <property type="match status" value="1"/>
</dbReference>
<dbReference type="NCBIfam" id="TIGR00670">
    <property type="entry name" value="asp_carb_tr"/>
    <property type="match status" value="1"/>
</dbReference>
<proteinExistence type="inferred from homology"/>
<evidence type="ECO:0000256" key="19">
    <source>
        <dbReference type="ARBA" id="ARBA00048816"/>
    </source>
</evidence>
<organism evidence="27 28">
    <name type="scientific">Curvularia kusanoi</name>
    <name type="common">Cochliobolus kusanoi</name>
    <dbReference type="NCBI Taxonomy" id="90978"/>
    <lineage>
        <taxon>Eukaryota</taxon>
        <taxon>Fungi</taxon>
        <taxon>Dikarya</taxon>
        <taxon>Ascomycota</taxon>
        <taxon>Pezizomycotina</taxon>
        <taxon>Dothideomycetes</taxon>
        <taxon>Pleosporomycetidae</taxon>
        <taxon>Pleosporales</taxon>
        <taxon>Pleosporineae</taxon>
        <taxon>Pleosporaceae</taxon>
        <taxon>Curvularia</taxon>
    </lineage>
</organism>
<dbReference type="InterPro" id="IPR005480">
    <property type="entry name" value="CPSase_lsu_oligo"/>
</dbReference>
<dbReference type="CDD" id="cd01423">
    <property type="entry name" value="MGS_CPS_I_III"/>
    <property type="match status" value="1"/>
</dbReference>
<dbReference type="EC" id="6.3.5.5" evidence="4"/>
<dbReference type="EC" id="2.1.3.2" evidence="6"/>
<dbReference type="FunFam" id="3.30.470.20:FF:000004">
    <property type="entry name" value="Carbamoyl-phosphate synthase (glutamine-hydrolyzing)"/>
    <property type="match status" value="1"/>
</dbReference>
<evidence type="ECO:0000256" key="4">
    <source>
        <dbReference type="ARBA" id="ARBA00012738"/>
    </source>
</evidence>
<feature type="domain" description="MGS-like" evidence="26">
    <location>
        <begin position="1337"/>
        <end position="1487"/>
    </location>
</feature>
<evidence type="ECO:0000256" key="20">
    <source>
        <dbReference type="ARBA" id="ARBA00048859"/>
    </source>
</evidence>
<feature type="domain" description="ATP-grasp" evidence="25">
    <location>
        <begin position="564"/>
        <end position="756"/>
    </location>
</feature>
<dbReference type="SUPFAM" id="SSF52021">
    <property type="entry name" value="Carbamoyl phosphate synthetase, small subunit N-terminal domain"/>
    <property type="match status" value="1"/>
</dbReference>